<evidence type="ECO:0000259" key="4">
    <source>
        <dbReference type="PROSITE" id="PS50932"/>
    </source>
</evidence>
<dbReference type="OrthoDB" id="8433438at2"/>
<evidence type="ECO:0000256" key="1">
    <source>
        <dbReference type="ARBA" id="ARBA00023015"/>
    </source>
</evidence>
<evidence type="ECO:0000256" key="3">
    <source>
        <dbReference type="ARBA" id="ARBA00023163"/>
    </source>
</evidence>
<name>A0A512BZ14_9HYPH</name>
<dbReference type="InterPro" id="IPR046335">
    <property type="entry name" value="LacI/GalR-like_sensor"/>
</dbReference>
<dbReference type="PANTHER" id="PTHR30146:SF33">
    <property type="entry name" value="TRANSCRIPTIONAL REGULATOR"/>
    <property type="match status" value="1"/>
</dbReference>
<sequence>MNDIRSRATLEDVAALAKVSTATVSRFLNNPGALTASTAERVREAVEAIDYVPNLLAGGLASKRSRIIATLVPSIAESIFNDTIEAMVGALTEDGYMPLLGLTKSNDAHMGELIDTILARQAEALILTGQLTDVFTRERLRRVQITVIETWGLPDDPIDVAVGFSHRAVGEEIARFILDRGYRRPFLVVPDSQRSGLRRSGFVDVWNAAGGAKVTELSMPVPSCFSQGRLVFRRMLEMQRRPDVVICGSDMLAQAIMIEASAAGLRIPDDLAVIGFGNLAVAAAMRPTMTTIDVDGTRIGREAVALLRRRAAGNESESRSIDVGFRIIARESA</sequence>
<dbReference type="InterPro" id="IPR028082">
    <property type="entry name" value="Peripla_BP_I"/>
</dbReference>
<gene>
    <name evidence="5" type="ORF">MAE02_48870</name>
</gene>
<evidence type="ECO:0000313" key="5">
    <source>
        <dbReference type="EMBL" id="GEO17191.1"/>
    </source>
</evidence>
<keyword evidence="3" id="KW-0804">Transcription</keyword>
<dbReference type="InterPro" id="IPR010982">
    <property type="entry name" value="Lambda_DNA-bd_dom_sf"/>
</dbReference>
<keyword evidence="2" id="KW-0238">DNA-binding</keyword>
<evidence type="ECO:0000256" key="2">
    <source>
        <dbReference type="ARBA" id="ARBA00023125"/>
    </source>
</evidence>
<dbReference type="PANTHER" id="PTHR30146">
    <property type="entry name" value="LACI-RELATED TRANSCRIPTIONAL REPRESSOR"/>
    <property type="match status" value="1"/>
</dbReference>
<dbReference type="GO" id="GO:0003700">
    <property type="term" value="F:DNA-binding transcription factor activity"/>
    <property type="evidence" value="ECO:0007669"/>
    <property type="project" value="TreeGrafter"/>
</dbReference>
<dbReference type="PROSITE" id="PS00356">
    <property type="entry name" value="HTH_LACI_1"/>
    <property type="match status" value="1"/>
</dbReference>
<dbReference type="CDD" id="cd01575">
    <property type="entry name" value="PBP1_GntR"/>
    <property type="match status" value="1"/>
</dbReference>
<dbReference type="CDD" id="cd01392">
    <property type="entry name" value="HTH_LacI"/>
    <property type="match status" value="1"/>
</dbReference>
<reference evidence="5 6" key="1">
    <citation type="submission" date="2019-07" db="EMBL/GenBank/DDBJ databases">
        <title>Whole genome shotgun sequence of Microvirga aerophila NBRC 106136.</title>
        <authorList>
            <person name="Hosoyama A."/>
            <person name="Uohara A."/>
            <person name="Ohji S."/>
            <person name="Ichikawa N."/>
        </authorList>
    </citation>
    <scope>NUCLEOTIDE SEQUENCE [LARGE SCALE GENOMIC DNA]</scope>
    <source>
        <strain evidence="5 6">NBRC 106136</strain>
    </source>
</reference>
<proteinExistence type="predicted"/>
<evidence type="ECO:0000313" key="6">
    <source>
        <dbReference type="Proteomes" id="UP000321085"/>
    </source>
</evidence>
<dbReference type="PROSITE" id="PS50932">
    <property type="entry name" value="HTH_LACI_2"/>
    <property type="match status" value="1"/>
</dbReference>
<protein>
    <submittedName>
        <fullName evidence="5">LacI family transcriptional regulator</fullName>
    </submittedName>
</protein>
<dbReference type="Proteomes" id="UP000321085">
    <property type="component" value="Unassembled WGS sequence"/>
</dbReference>
<dbReference type="InterPro" id="IPR000843">
    <property type="entry name" value="HTH_LacI"/>
</dbReference>
<dbReference type="Gene3D" id="1.10.260.40">
    <property type="entry name" value="lambda repressor-like DNA-binding domains"/>
    <property type="match status" value="1"/>
</dbReference>
<accession>A0A512BZ14</accession>
<dbReference type="EMBL" id="BJYU01000093">
    <property type="protein sequence ID" value="GEO17191.1"/>
    <property type="molecule type" value="Genomic_DNA"/>
</dbReference>
<dbReference type="RefSeq" id="WP_114188654.1">
    <property type="nucleotide sequence ID" value="NZ_BJYU01000093.1"/>
</dbReference>
<feature type="domain" description="HTH lacI-type" evidence="4">
    <location>
        <begin position="8"/>
        <end position="62"/>
    </location>
</feature>
<organism evidence="5 6">
    <name type="scientific">Microvirga aerophila</name>
    <dbReference type="NCBI Taxonomy" id="670291"/>
    <lineage>
        <taxon>Bacteria</taxon>
        <taxon>Pseudomonadati</taxon>
        <taxon>Pseudomonadota</taxon>
        <taxon>Alphaproteobacteria</taxon>
        <taxon>Hyphomicrobiales</taxon>
        <taxon>Methylobacteriaceae</taxon>
        <taxon>Microvirga</taxon>
    </lineage>
</organism>
<dbReference type="AlphaFoldDB" id="A0A512BZ14"/>
<dbReference type="Gene3D" id="3.40.50.2300">
    <property type="match status" value="2"/>
</dbReference>
<dbReference type="Pfam" id="PF00356">
    <property type="entry name" value="LacI"/>
    <property type="match status" value="1"/>
</dbReference>
<keyword evidence="6" id="KW-1185">Reference proteome</keyword>
<dbReference type="Pfam" id="PF13377">
    <property type="entry name" value="Peripla_BP_3"/>
    <property type="match status" value="1"/>
</dbReference>
<keyword evidence="1" id="KW-0805">Transcription regulation</keyword>
<dbReference type="SUPFAM" id="SSF53822">
    <property type="entry name" value="Periplasmic binding protein-like I"/>
    <property type="match status" value="1"/>
</dbReference>
<dbReference type="GO" id="GO:0000976">
    <property type="term" value="F:transcription cis-regulatory region binding"/>
    <property type="evidence" value="ECO:0007669"/>
    <property type="project" value="TreeGrafter"/>
</dbReference>
<dbReference type="SMART" id="SM00354">
    <property type="entry name" value="HTH_LACI"/>
    <property type="match status" value="1"/>
</dbReference>
<comment type="caution">
    <text evidence="5">The sequence shown here is derived from an EMBL/GenBank/DDBJ whole genome shotgun (WGS) entry which is preliminary data.</text>
</comment>
<dbReference type="SUPFAM" id="SSF47413">
    <property type="entry name" value="lambda repressor-like DNA-binding domains"/>
    <property type="match status" value="1"/>
</dbReference>